<protein>
    <recommendedName>
        <fullName evidence="1">DUF3592 domain-containing protein</fullName>
    </recommendedName>
</protein>
<gene>
    <name evidence="2" type="ORF">Sxan_55380</name>
</gene>
<feature type="domain" description="DUF3592" evidence="1">
    <location>
        <begin position="31"/>
        <end position="95"/>
    </location>
</feature>
<dbReference type="AlphaFoldDB" id="A0A919LL37"/>
<dbReference type="InterPro" id="IPR021994">
    <property type="entry name" value="DUF3592"/>
</dbReference>
<reference evidence="2" key="1">
    <citation type="submission" date="2020-09" db="EMBL/GenBank/DDBJ databases">
        <title>Whole genome shotgun sequence of Streptomyces xanthophaeus NBRC 12829.</title>
        <authorList>
            <person name="Komaki H."/>
            <person name="Tamura T."/>
        </authorList>
    </citation>
    <scope>NUCLEOTIDE SEQUENCE</scope>
    <source>
        <strain evidence="2">NBRC 12829</strain>
    </source>
</reference>
<keyword evidence="3" id="KW-1185">Reference proteome</keyword>
<evidence type="ECO:0000313" key="3">
    <source>
        <dbReference type="Proteomes" id="UP000600026"/>
    </source>
</evidence>
<dbReference type="Proteomes" id="UP000600026">
    <property type="component" value="Unassembled WGS sequence"/>
</dbReference>
<sequence>MRTLPCLVLAAGALLLALFLLRRRLVLRRRGVAVQARCTAYRPQEGGGTRVTLRYTVPDGRTLTHLTDGVDCPPGTREGDLVEVLYDPRDPSRAATALRARTSPGRHYDLLGLFAVSLAAALAAALV</sequence>
<dbReference type="EMBL" id="BNEE01000006">
    <property type="protein sequence ID" value="GHI88174.1"/>
    <property type="molecule type" value="Genomic_DNA"/>
</dbReference>
<accession>A0A919LL37</accession>
<proteinExistence type="predicted"/>
<dbReference type="Pfam" id="PF12158">
    <property type="entry name" value="DUF3592"/>
    <property type="match status" value="1"/>
</dbReference>
<dbReference type="OrthoDB" id="4226116at2"/>
<comment type="caution">
    <text evidence="2">The sequence shown here is derived from an EMBL/GenBank/DDBJ whole genome shotgun (WGS) entry which is preliminary data.</text>
</comment>
<name>A0A919LL37_9ACTN</name>
<evidence type="ECO:0000313" key="2">
    <source>
        <dbReference type="EMBL" id="GHI88174.1"/>
    </source>
</evidence>
<dbReference type="RefSeq" id="WP_031145147.1">
    <property type="nucleotide sequence ID" value="NZ_BNEE01000006.1"/>
</dbReference>
<organism evidence="2 3">
    <name type="scientific">Streptomyces xanthophaeus</name>
    <dbReference type="NCBI Taxonomy" id="67385"/>
    <lineage>
        <taxon>Bacteria</taxon>
        <taxon>Bacillati</taxon>
        <taxon>Actinomycetota</taxon>
        <taxon>Actinomycetes</taxon>
        <taxon>Kitasatosporales</taxon>
        <taxon>Streptomycetaceae</taxon>
        <taxon>Streptomyces</taxon>
    </lineage>
</organism>
<evidence type="ECO:0000259" key="1">
    <source>
        <dbReference type="Pfam" id="PF12158"/>
    </source>
</evidence>